<dbReference type="CDD" id="cd00201">
    <property type="entry name" value="WW"/>
    <property type="match status" value="2"/>
</dbReference>
<feature type="domain" description="WW" evidence="7">
    <location>
        <begin position="56"/>
        <end position="89"/>
    </location>
</feature>
<dbReference type="OrthoDB" id="43122at2759"/>
<sequence>MAADLNLERVSSLPRTWSFGVTRAGRVFFINEEAKSTTWLHPITGEAVVTGHRRTADLPMGWEEGYTFEGARYYINHNERKVTCKHPVTGQPSQDNCIFVVNEQTAATMASQETKERTVSMINEAPASEHAVHPPSPVGRTSRSLKKVHNFGKRSNSIKRNPNAPVIRRSWLYKQDSSGMKLWKKRWFVLSDLCLFYYRDEKEEGILGSILLPSFQISLPHQEDHINRKYAFKATHPNMRTYYFCTDTAKEMESWIKAMTDAALVQTEPAKRMDKVKPENVLLQEVNNISNHKMLIKPDVQNNQKNKDVNKIEEKKALEAEKYGFQKDGQDRPLTKINSVKLHLSGSEQEDLTQSTAHAGPYRLAHINGPESKGSDGQLVEVGSGDHKKSFSQQAECNRVVQRTDSMLQLEQWIRGQREKGADDDTRVCVTAYQTLPRNMPSHRAQIIPRYPEGYRTLPRNLKPRPDSLCSTTGSTYERNIAPLSTAVDEKRRSVRDDTMWQLYEWQQRQFYHKQTTLSRHSSLNSPKTMINISDQVLHPIPTSPSHGSIAAFQGYSPHRAYRSEVSSPVLRDVTIDRRQRPHLTKHAFVPDRRSMPAGLTLQPISPQSLQGKTPEELTLLLIKLRRQQAELSSIREHTLAQLMQLKVEACSPQNAILSRRLQRNLIYLDHQMTQGECRGPLYKYRSEEVDTDAKLSRLCEQDKVLQALEEKLQQLHKEKYTLEQALLSASQEIEMKGDDPAVVMQRDDLQNGLLSTCREVSRATAELERAWREYDRLEYDVTVARNHMQEQLEQLGEIQTESAGIQRAQMQKELWRIQDVLEALSKHKQQRTSAETGSASASSVKQKTEEEDVVPPRPPLPRSYGSREQPPTVSPLPSDSIKSLLCYSRAPIHPPEEKKIHIGHVYSRNGSYCGPDYRLYKSEPELTTVAEVDESNGDEKGEALPDVESSAVKGAYFPVGVLPPRTKSPIPESSTIASYVTLRKSKANLSKERPRSAVEQLCLAESPRPRMTVEEQMERIKRHQQACLKERKKGLNFIGISDQSPLQSPSSPKDNPFKLSQIRRKEDKMFTNIRELENAVRENDLNQDQETPAQEIMRLKEALEAEKWNSPVYKEVRRREENVFSNIKDLESALRESSLHQKYRETPAQEITRLKEAAAAEKLNTKFAELSNPEKLLKPNLCAISASQEVNAEDIAGSGAVNVERTQAAVANSLQDESTIVNHKAESTEGETVNTQEPLSSYERTAEATGRNTSVEVESLPSTPASATAVAAGPSTQPQLTEGSHFMCV</sequence>
<protein>
    <submittedName>
        <fullName evidence="9">Pleckstrin homology domain-containing family A member 5 isoform X3</fullName>
    </submittedName>
</protein>
<dbReference type="Proteomes" id="UP000515156">
    <property type="component" value="Chromosome 9"/>
</dbReference>
<gene>
    <name evidence="9" type="primary">PLEKHA5</name>
</gene>
<feature type="compositionally biased region" description="Low complexity" evidence="5">
    <location>
        <begin position="833"/>
        <end position="844"/>
    </location>
</feature>
<feature type="compositionally biased region" description="Polar residues" evidence="5">
    <location>
        <begin position="1231"/>
        <end position="1244"/>
    </location>
</feature>
<feature type="domain" description="WW" evidence="7">
    <location>
        <begin position="11"/>
        <end position="44"/>
    </location>
</feature>
<dbReference type="FunFam" id="2.20.70.10:FF:000027">
    <property type="entry name" value="pleckstrin homology domain-containing family A member 5 isoform X1"/>
    <property type="match status" value="1"/>
</dbReference>
<dbReference type="CTD" id="54477"/>
<dbReference type="InterPro" id="IPR036020">
    <property type="entry name" value="WW_dom_sf"/>
</dbReference>
<dbReference type="InterPro" id="IPR057971">
    <property type="entry name" value="PKHA4-7_TBCA"/>
</dbReference>
<dbReference type="InParanoid" id="A0A6P7Z374"/>
<feature type="compositionally biased region" description="Polar residues" evidence="5">
    <location>
        <begin position="870"/>
        <end position="879"/>
    </location>
</feature>
<dbReference type="SMART" id="SM00233">
    <property type="entry name" value="PH"/>
    <property type="match status" value="1"/>
</dbReference>
<organism evidence="8 9">
    <name type="scientific">Microcaecilia unicolor</name>
    <dbReference type="NCBI Taxonomy" id="1415580"/>
    <lineage>
        <taxon>Eukaryota</taxon>
        <taxon>Metazoa</taxon>
        <taxon>Chordata</taxon>
        <taxon>Craniata</taxon>
        <taxon>Vertebrata</taxon>
        <taxon>Euteleostomi</taxon>
        <taxon>Amphibia</taxon>
        <taxon>Gymnophiona</taxon>
        <taxon>Siphonopidae</taxon>
        <taxon>Microcaecilia</taxon>
    </lineage>
</organism>
<dbReference type="SUPFAM" id="SSF51045">
    <property type="entry name" value="WW domain"/>
    <property type="match status" value="2"/>
</dbReference>
<dbReference type="GeneID" id="115477277"/>
<dbReference type="Gene3D" id="2.20.70.10">
    <property type="match status" value="2"/>
</dbReference>
<dbReference type="GO" id="GO:0080025">
    <property type="term" value="F:phosphatidylinositol-3,5-bisphosphate binding"/>
    <property type="evidence" value="ECO:0007669"/>
    <property type="project" value="TreeGrafter"/>
</dbReference>
<dbReference type="SMART" id="SM00456">
    <property type="entry name" value="WW"/>
    <property type="match status" value="2"/>
</dbReference>
<dbReference type="GO" id="GO:0032266">
    <property type="term" value="F:phosphatidylinositol-3-phosphate binding"/>
    <property type="evidence" value="ECO:0007669"/>
    <property type="project" value="TreeGrafter"/>
</dbReference>
<reference evidence="9" key="1">
    <citation type="submission" date="2025-08" db="UniProtKB">
        <authorList>
            <consortium name="RefSeq"/>
        </authorList>
    </citation>
    <scope>IDENTIFICATION</scope>
</reference>
<evidence type="ECO:0000256" key="2">
    <source>
        <dbReference type="ARBA" id="ARBA00022490"/>
    </source>
</evidence>
<dbReference type="PANTHER" id="PTHR12752:SF3">
    <property type="entry name" value="PLECKSTRIN HOMOLOGY DOMAIN-CONTAINING FAMILY A MEMBER 5"/>
    <property type="match status" value="1"/>
</dbReference>
<dbReference type="CDD" id="cd13248">
    <property type="entry name" value="PH_PEPP1_2_3"/>
    <property type="match status" value="1"/>
</dbReference>
<evidence type="ECO:0000313" key="8">
    <source>
        <dbReference type="Proteomes" id="UP000515156"/>
    </source>
</evidence>
<dbReference type="InterPro" id="IPR040392">
    <property type="entry name" value="PKHA4-7_PH"/>
</dbReference>
<keyword evidence="3" id="KW-0597">Phosphoprotein</keyword>
<feature type="region of interest" description="Disordered" evidence="5">
    <location>
        <begin position="1225"/>
        <end position="1290"/>
    </location>
</feature>
<evidence type="ECO:0000259" key="7">
    <source>
        <dbReference type="PROSITE" id="PS50020"/>
    </source>
</evidence>
<keyword evidence="8" id="KW-1185">Reference proteome</keyword>
<dbReference type="PROSITE" id="PS50020">
    <property type="entry name" value="WW_DOMAIN_2"/>
    <property type="match status" value="2"/>
</dbReference>
<dbReference type="GO" id="GO:0010314">
    <property type="term" value="F:phosphatidylinositol-5-phosphate binding"/>
    <property type="evidence" value="ECO:0007669"/>
    <property type="project" value="TreeGrafter"/>
</dbReference>
<evidence type="ECO:0000256" key="5">
    <source>
        <dbReference type="SAM" id="MobiDB-lite"/>
    </source>
</evidence>
<feature type="compositionally biased region" description="Low complexity" evidence="5">
    <location>
        <begin position="1262"/>
        <end position="1277"/>
    </location>
</feature>
<dbReference type="PANTHER" id="PTHR12752">
    <property type="entry name" value="PHOSPHOINOSITOL 3-PHOSPHATE-BINDING PROTEIN"/>
    <property type="match status" value="1"/>
</dbReference>
<dbReference type="GO" id="GO:0005829">
    <property type="term" value="C:cytosol"/>
    <property type="evidence" value="ECO:0007669"/>
    <property type="project" value="TreeGrafter"/>
</dbReference>
<evidence type="ECO:0000256" key="1">
    <source>
        <dbReference type="ARBA" id="ARBA00004496"/>
    </source>
</evidence>
<dbReference type="FunFam" id="2.30.29.30:FF:000083">
    <property type="entry name" value="Pleckstrin homology domain-containing family A member 5"/>
    <property type="match status" value="1"/>
</dbReference>
<dbReference type="FunCoup" id="A0A6P7Z374">
    <property type="interactions" value="2398"/>
</dbReference>
<dbReference type="Pfam" id="PF25541">
    <property type="entry name" value="TBCA_PH"/>
    <property type="match status" value="1"/>
</dbReference>
<keyword evidence="2" id="KW-0963">Cytoplasm</keyword>
<evidence type="ECO:0000256" key="4">
    <source>
        <dbReference type="ARBA" id="ARBA00022737"/>
    </source>
</evidence>
<comment type="subcellular location">
    <subcellularLocation>
        <location evidence="1">Cytoplasm</location>
    </subcellularLocation>
</comment>
<dbReference type="InterPro" id="IPR001202">
    <property type="entry name" value="WW_dom"/>
</dbReference>
<feature type="region of interest" description="Disordered" evidence="5">
    <location>
        <begin position="455"/>
        <end position="475"/>
    </location>
</feature>
<proteinExistence type="predicted"/>
<name>A0A6P7Z374_9AMPH</name>
<dbReference type="GO" id="GO:0070273">
    <property type="term" value="F:phosphatidylinositol-4-phosphate binding"/>
    <property type="evidence" value="ECO:0007669"/>
    <property type="project" value="TreeGrafter"/>
</dbReference>
<evidence type="ECO:0000256" key="3">
    <source>
        <dbReference type="ARBA" id="ARBA00022553"/>
    </source>
</evidence>
<dbReference type="SUPFAM" id="SSF50729">
    <property type="entry name" value="PH domain-like"/>
    <property type="match status" value="1"/>
</dbReference>
<dbReference type="Pfam" id="PF00169">
    <property type="entry name" value="PH"/>
    <property type="match status" value="1"/>
</dbReference>
<dbReference type="RefSeq" id="XP_030069910.1">
    <property type="nucleotide sequence ID" value="XM_030214050.1"/>
</dbReference>
<evidence type="ECO:0000259" key="6">
    <source>
        <dbReference type="PROSITE" id="PS50003"/>
    </source>
</evidence>
<dbReference type="InterPro" id="IPR001849">
    <property type="entry name" value="PH_domain"/>
</dbReference>
<dbReference type="InterPro" id="IPR011993">
    <property type="entry name" value="PH-like_dom_sf"/>
</dbReference>
<feature type="domain" description="PH" evidence="6">
    <location>
        <begin position="165"/>
        <end position="264"/>
    </location>
</feature>
<evidence type="ECO:0000313" key="9">
    <source>
        <dbReference type="RefSeq" id="XP_030069910.1"/>
    </source>
</evidence>
<dbReference type="PROSITE" id="PS01159">
    <property type="entry name" value="WW_DOMAIN_1"/>
    <property type="match status" value="1"/>
</dbReference>
<keyword evidence="4" id="KW-0677">Repeat</keyword>
<dbReference type="Gene3D" id="2.30.29.30">
    <property type="entry name" value="Pleckstrin-homology domain (PH domain)/Phosphotyrosine-binding domain (PTB)"/>
    <property type="match status" value="1"/>
</dbReference>
<feature type="region of interest" description="Disordered" evidence="5">
    <location>
        <begin position="829"/>
        <end position="879"/>
    </location>
</feature>
<accession>A0A6P7Z374</accession>
<dbReference type="PROSITE" id="PS50003">
    <property type="entry name" value="PH_DOMAIN"/>
    <property type="match status" value="1"/>
</dbReference>